<gene>
    <name evidence="2" type="ORF">GBAR_LOCUS11729</name>
</gene>
<evidence type="ECO:0000313" key="2">
    <source>
        <dbReference type="EMBL" id="CAI8019518.1"/>
    </source>
</evidence>
<dbReference type="EMBL" id="CASHTH010001757">
    <property type="protein sequence ID" value="CAI8019518.1"/>
    <property type="molecule type" value="Genomic_DNA"/>
</dbReference>
<protein>
    <submittedName>
        <fullName evidence="2">Uncharacterized protein</fullName>
    </submittedName>
</protein>
<sequence>MIVWCHPQKQMDKENCQLSLGLEQLVVLSAELKELKETVTTLKQGSILSQSSKRIPPSLSVAVKAVHDKAPDEMQFDGSKQSVHRYYESRRRLFNDIQPGRLHIARETIKKSRNKAHRKLLYERRKRVLKKEKKRERWTAIDFKYMTEESDGEEQVRQHKLPWRSEVLNRLVKKLDARIEKNEKAGGFKSKDKLQSCLSLLEPPPDAPVQQS</sequence>
<dbReference type="Proteomes" id="UP001174909">
    <property type="component" value="Unassembled WGS sequence"/>
</dbReference>
<name>A0AA35RYX7_GEOBA</name>
<organism evidence="2 3">
    <name type="scientific">Geodia barretti</name>
    <name type="common">Barrett's horny sponge</name>
    <dbReference type="NCBI Taxonomy" id="519541"/>
    <lineage>
        <taxon>Eukaryota</taxon>
        <taxon>Metazoa</taxon>
        <taxon>Porifera</taxon>
        <taxon>Demospongiae</taxon>
        <taxon>Heteroscleromorpha</taxon>
        <taxon>Tetractinellida</taxon>
        <taxon>Astrophorina</taxon>
        <taxon>Geodiidae</taxon>
        <taxon>Geodia</taxon>
    </lineage>
</organism>
<feature type="compositionally biased region" description="Pro residues" evidence="1">
    <location>
        <begin position="202"/>
        <end position="212"/>
    </location>
</feature>
<keyword evidence="3" id="KW-1185">Reference proteome</keyword>
<feature type="region of interest" description="Disordered" evidence="1">
    <location>
        <begin position="182"/>
        <end position="212"/>
    </location>
</feature>
<evidence type="ECO:0000313" key="3">
    <source>
        <dbReference type="Proteomes" id="UP001174909"/>
    </source>
</evidence>
<dbReference type="AlphaFoldDB" id="A0AA35RYX7"/>
<reference evidence="2" key="1">
    <citation type="submission" date="2023-03" db="EMBL/GenBank/DDBJ databases">
        <authorList>
            <person name="Steffen K."/>
            <person name="Cardenas P."/>
        </authorList>
    </citation>
    <scope>NUCLEOTIDE SEQUENCE</scope>
</reference>
<feature type="compositionally biased region" description="Basic and acidic residues" evidence="1">
    <location>
        <begin position="182"/>
        <end position="194"/>
    </location>
</feature>
<accession>A0AA35RYX7</accession>
<comment type="caution">
    <text evidence="2">The sequence shown here is derived from an EMBL/GenBank/DDBJ whole genome shotgun (WGS) entry which is preliminary data.</text>
</comment>
<proteinExistence type="predicted"/>
<evidence type="ECO:0000256" key="1">
    <source>
        <dbReference type="SAM" id="MobiDB-lite"/>
    </source>
</evidence>